<dbReference type="GO" id="GO:0042138">
    <property type="term" value="P:meiotic DNA double-strand break formation"/>
    <property type="evidence" value="ECO:0007669"/>
    <property type="project" value="TreeGrafter"/>
</dbReference>
<feature type="region of interest" description="Disordered" evidence="1">
    <location>
        <begin position="301"/>
        <end position="359"/>
    </location>
</feature>
<dbReference type="GO" id="GO:0009556">
    <property type="term" value="P:microsporogenesis"/>
    <property type="evidence" value="ECO:0007669"/>
    <property type="project" value="TreeGrafter"/>
</dbReference>
<dbReference type="OrthoDB" id="1920658at2759"/>
<evidence type="ECO:0008006" key="4">
    <source>
        <dbReference type="Google" id="ProtNLM"/>
    </source>
</evidence>
<feature type="region of interest" description="Disordered" evidence="1">
    <location>
        <begin position="20"/>
        <end position="59"/>
    </location>
</feature>
<evidence type="ECO:0000313" key="2">
    <source>
        <dbReference type="EMBL" id="CAA7026100.1"/>
    </source>
</evidence>
<accession>A0A6D2IHH2</accession>
<dbReference type="GO" id="GO:0009553">
    <property type="term" value="P:embryo sac development"/>
    <property type="evidence" value="ECO:0007669"/>
    <property type="project" value="TreeGrafter"/>
</dbReference>
<reference evidence="2" key="1">
    <citation type="submission" date="2020-01" db="EMBL/GenBank/DDBJ databases">
        <authorList>
            <person name="Mishra B."/>
        </authorList>
    </citation>
    <scope>NUCLEOTIDE SEQUENCE [LARGE SCALE GENOMIC DNA]</scope>
</reference>
<name>A0A6D2IHH2_9BRAS</name>
<comment type="caution">
    <text evidence="2">The sequence shown here is derived from an EMBL/GenBank/DDBJ whole genome shotgun (WGS) entry which is preliminary data.</text>
</comment>
<sequence length="456" mass="50682">MKMNINKACDLKSISVFPPNLRRRSSVGPPEAQASQQQLRSQQSQQSFSQGPSSQRGCFSQMTQSSVDELLINDQRFSSQERDLSLLKNNFLPPINHKRDDSQILASRPSSGLTRRWSSSASIAESKSQIGEELEQRFGMMETSLSKFGMMLDSIQSDIMQANRGTKEVFIENERIQQKLSLQDTSLQQLIKEQADVKASLDGAVKSILEEVSKDPNQEKLQKIFLMLIAIPEKVETALQKIQREICHTFTRESQVLASLKMPEPIVEAPAAPQVKAKENPVEQKGPAAKVLTSLKVSQPIAQVPTAPQKKDKENLSEQGGPAAAAKRNAFSNATLNKKQPQLPRNPNNASDRSVKTSLSPKIQVGGWKTVKPGQRKFKKSAAATNQVKPEGNRTQFEQCTVVIDSDEDIEGGFSCLLDGNNKGANFEWDAEKETERLLRTARRTKRKFGNPIIIN</sequence>
<organism evidence="2 3">
    <name type="scientific">Microthlaspi erraticum</name>
    <dbReference type="NCBI Taxonomy" id="1685480"/>
    <lineage>
        <taxon>Eukaryota</taxon>
        <taxon>Viridiplantae</taxon>
        <taxon>Streptophyta</taxon>
        <taxon>Embryophyta</taxon>
        <taxon>Tracheophyta</taxon>
        <taxon>Spermatophyta</taxon>
        <taxon>Magnoliopsida</taxon>
        <taxon>eudicotyledons</taxon>
        <taxon>Gunneridae</taxon>
        <taxon>Pentapetalae</taxon>
        <taxon>rosids</taxon>
        <taxon>malvids</taxon>
        <taxon>Brassicales</taxon>
        <taxon>Brassicaceae</taxon>
        <taxon>Coluteocarpeae</taxon>
        <taxon>Microthlaspi</taxon>
    </lineage>
</organism>
<dbReference type="InterPro" id="IPR034546">
    <property type="entry name" value="PAIR1"/>
</dbReference>
<protein>
    <recommendedName>
        <fullName evidence="4">Protein PAIR1</fullName>
    </recommendedName>
</protein>
<gene>
    <name evidence="2" type="ORF">MERR_LOCUS13335</name>
</gene>
<dbReference type="PANTHER" id="PTHR37695">
    <property type="entry name" value="RECOMBINATION INITIATION DEFECTS 3-RELATED"/>
    <property type="match status" value="1"/>
</dbReference>
<proteinExistence type="predicted"/>
<feature type="compositionally biased region" description="Low complexity" evidence="1">
    <location>
        <begin position="33"/>
        <end position="55"/>
    </location>
</feature>
<dbReference type="AlphaFoldDB" id="A0A6D2IHH2"/>
<feature type="compositionally biased region" description="Low complexity" evidence="1">
    <location>
        <begin position="323"/>
        <end position="334"/>
    </location>
</feature>
<dbReference type="PANTHER" id="PTHR37695:SF1">
    <property type="entry name" value="RECOMBINATION INITIATION DEFECTS 3-RELATED"/>
    <property type="match status" value="1"/>
</dbReference>
<evidence type="ECO:0000256" key="1">
    <source>
        <dbReference type="SAM" id="MobiDB-lite"/>
    </source>
</evidence>
<feature type="compositionally biased region" description="Polar residues" evidence="1">
    <location>
        <begin position="335"/>
        <end position="359"/>
    </location>
</feature>
<dbReference type="GO" id="GO:0070192">
    <property type="term" value="P:chromosome organization involved in meiotic cell cycle"/>
    <property type="evidence" value="ECO:0007669"/>
    <property type="project" value="InterPro"/>
</dbReference>
<keyword evidence="3" id="KW-1185">Reference proteome</keyword>
<dbReference type="GO" id="GO:0005634">
    <property type="term" value="C:nucleus"/>
    <property type="evidence" value="ECO:0007669"/>
    <property type="project" value="TreeGrafter"/>
</dbReference>
<evidence type="ECO:0000313" key="3">
    <source>
        <dbReference type="Proteomes" id="UP000467841"/>
    </source>
</evidence>
<dbReference type="Proteomes" id="UP000467841">
    <property type="component" value="Unassembled WGS sequence"/>
</dbReference>
<dbReference type="EMBL" id="CACVBM020001049">
    <property type="protein sequence ID" value="CAA7026100.1"/>
    <property type="molecule type" value="Genomic_DNA"/>
</dbReference>